<reference evidence="1 2" key="1">
    <citation type="journal article" date="2021" name="Int. J. Syst. Evol. Microbiol.">
        <title>Reticulibacter mediterranei gen. nov., sp. nov., within the new family Reticulibacteraceae fam. nov., and Ktedonospora formicarum gen. nov., sp. nov., Ktedonobacter robiniae sp. nov., Dictyobacter formicarum sp. nov. and Dictyobacter arantiisoli sp. nov., belonging to the class Ktedonobacteria.</title>
        <authorList>
            <person name="Yabe S."/>
            <person name="Zheng Y."/>
            <person name="Wang C.M."/>
            <person name="Sakai Y."/>
            <person name="Abe K."/>
            <person name="Yokota A."/>
            <person name="Donadio S."/>
            <person name="Cavaletti L."/>
            <person name="Monciardini P."/>
        </authorList>
    </citation>
    <scope>NUCLEOTIDE SEQUENCE [LARGE SCALE GENOMIC DNA]</scope>
    <source>
        <strain evidence="1 2">SOSP1-30</strain>
    </source>
</reference>
<name>A0ABQ3UKI3_9CHLR</name>
<accession>A0ABQ3UKI3</accession>
<organism evidence="1 2">
    <name type="scientific">Ktedonobacter robiniae</name>
    <dbReference type="NCBI Taxonomy" id="2778365"/>
    <lineage>
        <taxon>Bacteria</taxon>
        <taxon>Bacillati</taxon>
        <taxon>Chloroflexota</taxon>
        <taxon>Ktedonobacteria</taxon>
        <taxon>Ktedonobacterales</taxon>
        <taxon>Ktedonobacteraceae</taxon>
        <taxon>Ktedonobacter</taxon>
    </lineage>
</organism>
<keyword evidence="2" id="KW-1185">Reference proteome</keyword>
<dbReference type="EMBL" id="BNJG01000001">
    <property type="protein sequence ID" value="GHO52902.1"/>
    <property type="molecule type" value="Genomic_DNA"/>
</dbReference>
<dbReference type="Proteomes" id="UP000654345">
    <property type="component" value="Unassembled WGS sequence"/>
</dbReference>
<comment type="caution">
    <text evidence="1">The sequence shown here is derived from an EMBL/GenBank/DDBJ whole genome shotgun (WGS) entry which is preliminary data.</text>
</comment>
<protein>
    <submittedName>
        <fullName evidence="1">Uncharacterized protein</fullName>
    </submittedName>
</protein>
<dbReference type="RefSeq" id="WP_201369762.1">
    <property type="nucleotide sequence ID" value="NZ_BNJG01000001.1"/>
</dbReference>
<gene>
    <name evidence="1" type="ORF">KSB_13770</name>
</gene>
<sequence length="75" mass="8787">MYRHSLFYSVEEEAQQAEEILHLILDTDAEIDGVIVDPEYIECRFYTSDRLRDSAQTVVIHQTQPDAYALNCEDY</sequence>
<evidence type="ECO:0000313" key="2">
    <source>
        <dbReference type="Proteomes" id="UP000654345"/>
    </source>
</evidence>
<evidence type="ECO:0000313" key="1">
    <source>
        <dbReference type="EMBL" id="GHO52902.1"/>
    </source>
</evidence>
<proteinExistence type="predicted"/>